<feature type="compositionally biased region" description="Acidic residues" evidence="1">
    <location>
        <begin position="71"/>
        <end position="84"/>
    </location>
</feature>
<dbReference type="EMBL" id="CAICTM010000046">
    <property type="protein sequence ID" value="CAB9498834.1"/>
    <property type="molecule type" value="Genomic_DNA"/>
</dbReference>
<feature type="region of interest" description="Disordered" evidence="1">
    <location>
        <begin position="118"/>
        <end position="140"/>
    </location>
</feature>
<feature type="region of interest" description="Disordered" evidence="1">
    <location>
        <begin position="1"/>
        <end position="31"/>
    </location>
</feature>
<evidence type="ECO:0000313" key="3">
    <source>
        <dbReference type="EMBL" id="CAB9498834.1"/>
    </source>
</evidence>
<feature type="compositionally biased region" description="Low complexity" evidence="1">
    <location>
        <begin position="85"/>
        <end position="94"/>
    </location>
</feature>
<keyword evidence="4" id="KW-1185">Reference proteome</keyword>
<dbReference type="AlphaFoldDB" id="A0A9N8D9Z9"/>
<protein>
    <submittedName>
        <fullName evidence="3">Uncharacterized protein</fullName>
    </submittedName>
</protein>
<feature type="transmembrane region" description="Helical" evidence="2">
    <location>
        <begin position="150"/>
        <end position="173"/>
    </location>
</feature>
<reference evidence="3" key="1">
    <citation type="submission" date="2020-06" db="EMBL/GenBank/DDBJ databases">
        <authorList>
            <consortium name="Plant Systems Biology data submission"/>
        </authorList>
    </citation>
    <scope>NUCLEOTIDE SEQUENCE</scope>
    <source>
        <strain evidence="3">D6</strain>
    </source>
</reference>
<keyword evidence="2" id="KW-0812">Transmembrane</keyword>
<evidence type="ECO:0000256" key="1">
    <source>
        <dbReference type="SAM" id="MobiDB-lite"/>
    </source>
</evidence>
<proteinExistence type="predicted"/>
<gene>
    <name evidence="3" type="ORF">SEMRO_46_G027560.1</name>
</gene>
<name>A0A9N8D9Z9_9STRA</name>
<evidence type="ECO:0000256" key="2">
    <source>
        <dbReference type="SAM" id="Phobius"/>
    </source>
</evidence>
<dbReference type="Proteomes" id="UP001153069">
    <property type="component" value="Unassembled WGS sequence"/>
</dbReference>
<comment type="caution">
    <text evidence="3">The sequence shown here is derived from an EMBL/GenBank/DDBJ whole genome shotgun (WGS) entry which is preliminary data.</text>
</comment>
<accession>A0A9N8D9Z9</accession>
<evidence type="ECO:0000313" key="4">
    <source>
        <dbReference type="Proteomes" id="UP001153069"/>
    </source>
</evidence>
<sequence>MMINPDDSTDQDDTPAIIPVASATPITHQASTATNTPVVSVRVVLDEIESAPIFLEENERGRDPPARSAPEEEEKQEEKQDEEAGNNGNNEAGGSVLPVPDSPGRGIWTPTFIHFKTDAVNDNNTNNNYNTNNSTDNTNNINTNTAGRRCLCAIIVISLAAVAITGILCGTGACTASASTDAPNVPMSMSHQPTTDQPFLHPKEQLLSLQQQTQQPSSPLPIQLQIHPRQHHQRQLSSLA</sequence>
<feature type="compositionally biased region" description="Low complexity" evidence="1">
    <location>
        <begin position="121"/>
        <end position="140"/>
    </location>
</feature>
<feature type="region of interest" description="Disordered" evidence="1">
    <location>
        <begin position="54"/>
        <end position="103"/>
    </location>
</feature>
<keyword evidence="2" id="KW-1133">Transmembrane helix</keyword>
<keyword evidence="2" id="KW-0472">Membrane</keyword>
<organism evidence="3 4">
    <name type="scientific">Seminavis robusta</name>
    <dbReference type="NCBI Taxonomy" id="568900"/>
    <lineage>
        <taxon>Eukaryota</taxon>
        <taxon>Sar</taxon>
        <taxon>Stramenopiles</taxon>
        <taxon>Ochrophyta</taxon>
        <taxon>Bacillariophyta</taxon>
        <taxon>Bacillariophyceae</taxon>
        <taxon>Bacillariophycidae</taxon>
        <taxon>Naviculales</taxon>
        <taxon>Naviculaceae</taxon>
        <taxon>Seminavis</taxon>
    </lineage>
</organism>